<dbReference type="InterPro" id="IPR043502">
    <property type="entry name" value="DNA/RNA_pol_sf"/>
</dbReference>
<gene>
    <name evidence="2" type="ORF">KK1_040207</name>
</gene>
<proteinExistence type="predicted"/>
<evidence type="ECO:0000313" key="3">
    <source>
        <dbReference type="Proteomes" id="UP000075243"/>
    </source>
</evidence>
<organism evidence="2 3">
    <name type="scientific">Cajanus cajan</name>
    <name type="common">Pigeon pea</name>
    <name type="synonym">Cajanus indicus</name>
    <dbReference type="NCBI Taxonomy" id="3821"/>
    <lineage>
        <taxon>Eukaryota</taxon>
        <taxon>Viridiplantae</taxon>
        <taxon>Streptophyta</taxon>
        <taxon>Embryophyta</taxon>
        <taxon>Tracheophyta</taxon>
        <taxon>Spermatophyta</taxon>
        <taxon>Magnoliopsida</taxon>
        <taxon>eudicotyledons</taxon>
        <taxon>Gunneridae</taxon>
        <taxon>Pentapetalae</taxon>
        <taxon>rosids</taxon>
        <taxon>fabids</taxon>
        <taxon>Fabales</taxon>
        <taxon>Fabaceae</taxon>
        <taxon>Papilionoideae</taxon>
        <taxon>50 kb inversion clade</taxon>
        <taxon>NPAAA clade</taxon>
        <taxon>indigoferoid/millettioid clade</taxon>
        <taxon>Phaseoleae</taxon>
        <taxon>Cajanus</taxon>
    </lineage>
</organism>
<reference evidence="2" key="1">
    <citation type="journal article" date="2012" name="Nat. Biotechnol.">
        <title>Draft genome sequence of pigeonpea (Cajanus cajan), an orphan legume crop of resource-poor farmers.</title>
        <authorList>
            <person name="Varshney R.K."/>
            <person name="Chen W."/>
            <person name="Li Y."/>
            <person name="Bharti A.K."/>
            <person name="Saxena R.K."/>
            <person name="Schlueter J.A."/>
            <person name="Donoghue M.T."/>
            <person name="Azam S."/>
            <person name="Fan G."/>
            <person name="Whaley A.M."/>
            <person name="Farmer A.D."/>
            <person name="Sheridan J."/>
            <person name="Iwata A."/>
            <person name="Tuteja R."/>
            <person name="Penmetsa R.V."/>
            <person name="Wu W."/>
            <person name="Upadhyaya H.D."/>
            <person name="Yang S.P."/>
            <person name="Shah T."/>
            <person name="Saxena K.B."/>
            <person name="Michael T."/>
            <person name="McCombie W.R."/>
            <person name="Yang B."/>
            <person name="Zhang G."/>
            <person name="Yang H."/>
            <person name="Wang J."/>
            <person name="Spillane C."/>
            <person name="Cook D.R."/>
            <person name="May G.D."/>
            <person name="Xu X."/>
            <person name="Jackson S.A."/>
        </authorList>
    </citation>
    <scope>NUCLEOTIDE SEQUENCE [LARGE SCALE GENOMIC DNA]</scope>
</reference>
<dbReference type="Gene3D" id="3.10.10.10">
    <property type="entry name" value="HIV Type 1 Reverse Transcriptase, subunit A, domain 1"/>
    <property type="match status" value="1"/>
</dbReference>
<accession>A0A151R7D0</accession>
<dbReference type="EMBL" id="KQ483992">
    <property type="protein sequence ID" value="KYP38544.1"/>
    <property type="molecule type" value="Genomic_DNA"/>
</dbReference>
<feature type="domain" description="Reverse transcriptase" evidence="1">
    <location>
        <begin position="88"/>
        <end position="152"/>
    </location>
</feature>
<dbReference type="Gene3D" id="3.30.70.270">
    <property type="match status" value="1"/>
</dbReference>
<dbReference type="AlphaFoldDB" id="A0A151R7D0"/>
<dbReference type="Gramene" id="C.cajan_40470.t">
    <property type="protein sequence ID" value="C.cajan_40470.t.cds1"/>
    <property type="gene ID" value="C.cajan_40470"/>
</dbReference>
<dbReference type="CDD" id="cd01647">
    <property type="entry name" value="RT_LTR"/>
    <property type="match status" value="1"/>
</dbReference>
<sequence>MLRTISSCLYRRPSTTFALVFSEPHCLPPPREINHQINLVPDSKPVHVRPYKYPHFQKAEIERLVAEMLKSGIIHDNQSSFSSPVLLIKKKDGSWRFCVDYRALNAITIRDLFPIPTIEEILDELHGAVIFSKLDLRSGFHQIRMREEDIGKTLASSKLYAYFLPHSPPF</sequence>
<dbReference type="InterPro" id="IPR043128">
    <property type="entry name" value="Rev_trsase/Diguanyl_cyclase"/>
</dbReference>
<dbReference type="Pfam" id="PF00078">
    <property type="entry name" value="RVT_1"/>
    <property type="match status" value="1"/>
</dbReference>
<dbReference type="PANTHER" id="PTHR24559">
    <property type="entry name" value="TRANSPOSON TY3-I GAG-POL POLYPROTEIN"/>
    <property type="match status" value="1"/>
</dbReference>
<evidence type="ECO:0000313" key="2">
    <source>
        <dbReference type="EMBL" id="KYP38544.1"/>
    </source>
</evidence>
<dbReference type="OMA" id="WRTVHAF"/>
<name>A0A151R7D0_CAJCA</name>
<protein>
    <submittedName>
        <fullName evidence="2">Transposon Ty3-I Gag-Pol polyprotein</fullName>
    </submittedName>
</protein>
<dbReference type="SUPFAM" id="SSF56672">
    <property type="entry name" value="DNA/RNA polymerases"/>
    <property type="match status" value="1"/>
</dbReference>
<evidence type="ECO:0000259" key="1">
    <source>
        <dbReference type="Pfam" id="PF00078"/>
    </source>
</evidence>
<dbReference type="InterPro" id="IPR000477">
    <property type="entry name" value="RT_dom"/>
</dbReference>
<dbReference type="PANTHER" id="PTHR24559:SF434">
    <property type="entry name" value="RNA-DIRECTED DNA POLYMERASE HOMOLOG"/>
    <property type="match status" value="1"/>
</dbReference>
<keyword evidence="3" id="KW-1185">Reference proteome</keyword>
<dbReference type="Proteomes" id="UP000075243">
    <property type="component" value="Unassembled WGS sequence"/>
</dbReference>
<dbReference type="InterPro" id="IPR053134">
    <property type="entry name" value="RNA-dir_DNA_polymerase"/>
</dbReference>